<evidence type="ECO:0000256" key="4">
    <source>
        <dbReference type="ARBA" id="ARBA00023136"/>
    </source>
</evidence>
<dbReference type="RefSeq" id="WP_243836418.1">
    <property type="nucleotide sequence ID" value="NZ_SORO01000001.1"/>
</dbReference>
<dbReference type="GeneID" id="79826576"/>
<dbReference type="SUPFAM" id="SSF56954">
    <property type="entry name" value="Outer membrane efflux proteins (OEP)"/>
    <property type="match status" value="1"/>
</dbReference>
<dbReference type="GO" id="GO:0015562">
    <property type="term" value="F:efflux transmembrane transporter activity"/>
    <property type="evidence" value="ECO:0007669"/>
    <property type="project" value="InterPro"/>
</dbReference>
<evidence type="ECO:0000256" key="3">
    <source>
        <dbReference type="ARBA" id="ARBA00022692"/>
    </source>
</evidence>
<sequence length="517" mass="60594">MWYKFFSICFCLGFLFYPLLAEDNLFWEDCVWIGMERNGNLGLEQVRSEIFPILTREKWKQYLPKLGVHYFGIFSKNPEQIDQEYRDVRLQIQQLLYDGGDTEREKQKLEIRRLIHSEEKKLLREKIFKSISLSYLSFQKRQLVDLIYQLRSERYKLEQKKRKKELELGLSSKGESEWRKVWEVEFQSKQIHSDTNKKLAVLELQQAMSLEPNVRITLAGGFTERIRLFDPNSKLLAPNENHPLRKKLRLQIELAELEEESLDNEWKPKLILGGYIGKNGNGGFPLQNEIYGLSVGVQANLGGTSFQSNTQNGIQSEGNGIQRIPGYGPQPVGPGENSFQSGSIGLFDDLGRNKKIFDSKMSLLQAKTDWKQSEIGFLNQVQSIEIKLIELYQKYNLYLENTKSNLNQHRAKREERNLGFISEIEYLKSEEEVFVSLESVLEPYFQYISTALELVLLLGDNPFDNRYYRVESKRIPSDLSRVLEDWKEFPESEKRKINEPIQKKPYPFLMEDSYEAR</sequence>
<dbReference type="GO" id="GO:0015288">
    <property type="term" value="F:porin activity"/>
    <property type="evidence" value="ECO:0007669"/>
    <property type="project" value="TreeGrafter"/>
</dbReference>
<dbReference type="Gene3D" id="1.20.1600.10">
    <property type="entry name" value="Outer membrane efflux proteins (OEP)"/>
    <property type="match status" value="1"/>
</dbReference>
<comment type="caution">
    <text evidence="6">The sequence shown here is derived from an EMBL/GenBank/DDBJ whole genome shotgun (WGS) entry which is preliminary data.</text>
</comment>
<evidence type="ECO:0000313" key="6">
    <source>
        <dbReference type="EMBL" id="TDY72261.1"/>
    </source>
</evidence>
<evidence type="ECO:0000256" key="1">
    <source>
        <dbReference type="ARBA" id="ARBA00004442"/>
    </source>
</evidence>
<dbReference type="GO" id="GO:0009279">
    <property type="term" value="C:cell outer membrane"/>
    <property type="evidence" value="ECO:0007669"/>
    <property type="project" value="UniProtKB-SubCell"/>
</dbReference>
<evidence type="ECO:0000256" key="2">
    <source>
        <dbReference type="ARBA" id="ARBA00022452"/>
    </source>
</evidence>
<keyword evidence="4" id="KW-0472">Membrane</keyword>
<organism evidence="6 7">
    <name type="scientific">Leptospira meyeri</name>
    <dbReference type="NCBI Taxonomy" id="29508"/>
    <lineage>
        <taxon>Bacteria</taxon>
        <taxon>Pseudomonadati</taxon>
        <taxon>Spirochaetota</taxon>
        <taxon>Spirochaetia</taxon>
        <taxon>Leptospirales</taxon>
        <taxon>Leptospiraceae</taxon>
        <taxon>Leptospira</taxon>
    </lineage>
</organism>
<dbReference type="GO" id="GO:1990281">
    <property type="term" value="C:efflux pump complex"/>
    <property type="evidence" value="ECO:0007669"/>
    <property type="project" value="TreeGrafter"/>
</dbReference>
<proteinExistence type="predicted"/>
<keyword evidence="3" id="KW-0812">Transmembrane</keyword>
<keyword evidence="5" id="KW-0998">Cell outer membrane</keyword>
<dbReference type="AlphaFoldDB" id="A0A4V3HIK5"/>
<evidence type="ECO:0000256" key="5">
    <source>
        <dbReference type="ARBA" id="ARBA00023237"/>
    </source>
</evidence>
<accession>A0A4V3HIK5</accession>
<dbReference type="PANTHER" id="PTHR30026:SF20">
    <property type="entry name" value="OUTER MEMBRANE PROTEIN TOLC"/>
    <property type="match status" value="1"/>
</dbReference>
<protein>
    <submittedName>
        <fullName evidence="6">Outer membrane protein TolC</fullName>
    </submittedName>
</protein>
<reference evidence="6 7" key="1">
    <citation type="submission" date="2019-03" db="EMBL/GenBank/DDBJ databases">
        <title>Genomic Encyclopedia of Archaeal and Bacterial Type Strains, Phase II (KMG-II): from individual species to whole genera.</title>
        <authorList>
            <person name="Goeker M."/>
        </authorList>
    </citation>
    <scope>NUCLEOTIDE SEQUENCE [LARGE SCALE GENOMIC DNA]</scope>
    <source>
        <strain evidence="6 7">DSM 21537</strain>
    </source>
</reference>
<dbReference type="STRING" id="1193051.LEP1GSC017_2707"/>
<dbReference type="Proteomes" id="UP000294684">
    <property type="component" value="Unassembled WGS sequence"/>
</dbReference>
<dbReference type="PANTHER" id="PTHR30026">
    <property type="entry name" value="OUTER MEMBRANE PROTEIN TOLC"/>
    <property type="match status" value="1"/>
</dbReference>
<keyword evidence="7" id="KW-1185">Reference proteome</keyword>
<evidence type="ECO:0000313" key="7">
    <source>
        <dbReference type="Proteomes" id="UP000294684"/>
    </source>
</evidence>
<gene>
    <name evidence="6" type="ORF">CLV96_1251</name>
</gene>
<dbReference type="EMBL" id="SORO01000001">
    <property type="protein sequence ID" value="TDY72261.1"/>
    <property type="molecule type" value="Genomic_DNA"/>
</dbReference>
<name>A0A4V3HIK5_LEPME</name>
<keyword evidence="2" id="KW-1134">Transmembrane beta strand</keyword>
<dbReference type="InterPro" id="IPR051906">
    <property type="entry name" value="TolC-like"/>
</dbReference>
<comment type="subcellular location">
    <subcellularLocation>
        <location evidence="1">Cell outer membrane</location>
    </subcellularLocation>
</comment>